<evidence type="ECO:0000313" key="2">
    <source>
        <dbReference type="EMBL" id="MFC3229927.1"/>
    </source>
</evidence>
<dbReference type="PANTHER" id="PTHR43638">
    <property type="entry name" value="OXIDOREDUCTASE, ALDO/KETO REDUCTASE FAMILY PROTEIN"/>
    <property type="match status" value="1"/>
</dbReference>
<sequence>MAKPIATVALPGGMRVPVLGQGSWGMGEDASVREAEIAALQAGIDLGMTLIDTAEMYADGSAEQVVAAAIDGRRDAVFLVSKVLPEHADRDGTIAACEGSLKRLRTDRLDLYLLHWRGGIPLEETLEGMLALQRAGKIRHWGVSNFDTADLEELEALAPPVPPAVDQVLYSLIHRGIEFDLLPWCRAHGLPVMAYSPIAHGHLLRNPALLHLARQHRVSPAQLAIAWALRQPGMIAIPKAATAAHVAENRAAAEIRFSRQEEAALDRAFPPPARKKPLAML</sequence>
<dbReference type="InterPro" id="IPR036812">
    <property type="entry name" value="NAD(P)_OxRdtase_dom_sf"/>
</dbReference>
<evidence type="ECO:0000313" key="3">
    <source>
        <dbReference type="Proteomes" id="UP001595528"/>
    </source>
</evidence>
<keyword evidence="3" id="KW-1185">Reference proteome</keyword>
<dbReference type="EMBL" id="JBHRTR010000034">
    <property type="protein sequence ID" value="MFC3229927.1"/>
    <property type="molecule type" value="Genomic_DNA"/>
</dbReference>
<dbReference type="RefSeq" id="WP_379904593.1">
    <property type="nucleotide sequence ID" value="NZ_JBHRTR010000034.1"/>
</dbReference>
<protein>
    <submittedName>
        <fullName evidence="2">Aldo/keto reductase</fullName>
    </submittedName>
</protein>
<dbReference type="CDD" id="cd19138">
    <property type="entry name" value="AKR_YeaE"/>
    <property type="match status" value="1"/>
</dbReference>
<feature type="domain" description="NADP-dependent oxidoreductase" evidence="1">
    <location>
        <begin position="19"/>
        <end position="267"/>
    </location>
</feature>
<name>A0ABV7L5P6_9PROT</name>
<comment type="caution">
    <text evidence="2">The sequence shown here is derived from an EMBL/GenBank/DDBJ whole genome shotgun (WGS) entry which is preliminary data.</text>
</comment>
<dbReference type="SUPFAM" id="SSF51430">
    <property type="entry name" value="NAD(P)-linked oxidoreductase"/>
    <property type="match status" value="1"/>
</dbReference>
<dbReference type="InterPro" id="IPR020471">
    <property type="entry name" value="AKR"/>
</dbReference>
<organism evidence="2 3">
    <name type="scientific">Marinibaculum pumilum</name>
    <dbReference type="NCBI Taxonomy" id="1766165"/>
    <lineage>
        <taxon>Bacteria</taxon>
        <taxon>Pseudomonadati</taxon>
        <taxon>Pseudomonadota</taxon>
        <taxon>Alphaproteobacteria</taxon>
        <taxon>Rhodospirillales</taxon>
        <taxon>Rhodospirillaceae</taxon>
        <taxon>Marinibaculum</taxon>
    </lineage>
</organism>
<dbReference type="PRINTS" id="PR00069">
    <property type="entry name" value="ALDKETRDTASE"/>
</dbReference>
<dbReference type="Proteomes" id="UP001595528">
    <property type="component" value="Unassembled WGS sequence"/>
</dbReference>
<dbReference type="PANTHER" id="PTHR43638:SF3">
    <property type="entry name" value="ALDEHYDE REDUCTASE"/>
    <property type="match status" value="1"/>
</dbReference>
<dbReference type="PIRSF" id="PIRSF000097">
    <property type="entry name" value="AKR"/>
    <property type="match status" value="1"/>
</dbReference>
<dbReference type="Pfam" id="PF00248">
    <property type="entry name" value="Aldo_ket_red"/>
    <property type="match status" value="1"/>
</dbReference>
<proteinExistence type="predicted"/>
<dbReference type="InterPro" id="IPR023210">
    <property type="entry name" value="NADP_OxRdtase_dom"/>
</dbReference>
<reference evidence="3" key="1">
    <citation type="journal article" date="2019" name="Int. J. Syst. Evol. Microbiol.">
        <title>The Global Catalogue of Microorganisms (GCM) 10K type strain sequencing project: providing services to taxonomists for standard genome sequencing and annotation.</title>
        <authorList>
            <consortium name="The Broad Institute Genomics Platform"/>
            <consortium name="The Broad Institute Genome Sequencing Center for Infectious Disease"/>
            <person name="Wu L."/>
            <person name="Ma J."/>
        </authorList>
    </citation>
    <scope>NUCLEOTIDE SEQUENCE [LARGE SCALE GENOMIC DNA]</scope>
    <source>
        <strain evidence="3">KCTC 42964</strain>
    </source>
</reference>
<gene>
    <name evidence="2" type="ORF">ACFOGJ_21935</name>
</gene>
<accession>A0ABV7L5P6</accession>
<dbReference type="Gene3D" id="3.20.20.100">
    <property type="entry name" value="NADP-dependent oxidoreductase domain"/>
    <property type="match status" value="1"/>
</dbReference>
<evidence type="ECO:0000259" key="1">
    <source>
        <dbReference type="Pfam" id="PF00248"/>
    </source>
</evidence>